<proteinExistence type="inferred from homology"/>
<comment type="subcellular location">
    <subcellularLocation>
        <location evidence="7">Cell membrane</location>
    </subcellularLocation>
    <subcellularLocation>
        <location evidence="7">Bacterial flagellum basal body</location>
    </subcellularLocation>
</comment>
<protein>
    <recommendedName>
        <fullName evidence="7">Flagellar protein</fullName>
    </recommendedName>
</protein>
<dbReference type="GO" id="GO:0009425">
    <property type="term" value="C:bacterial-type flagellum basal body"/>
    <property type="evidence" value="ECO:0007669"/>
    <property type="project" value="UniProtKB-SubCell"/>
</dbReference>
<dbReference type="InterPro" id="IPR022781">
    <property type="entry name" value="Flagellar_biosynth_FliO"/>
</dbReference>
<evidence type="ECO:0000256" key="2">
    <source>
        <dbReference type="ARBA" id="ARBA00022692"/>
    </source>
</evidence>
<evidence type="ECO:0000256" key="1">
    <source>
        <dbReference type="ARBA" id="ARBA00022475"/>
    </source>
</evidence>
<dbReference type="GO" id="GO:0044781">
    <property type="term" value="P:bacterial-type flagellum organization"/>
    <property type="evidence" value="ECO:0007669"/>
    <property type="project" value="UniProtKB-UniRule"/>
</dbReference>
<reference evidence="8 9" key="1">
    <citation type="submission" date="2012-11" db="EMBL/GenBank/DDBJ databases">
        <title>Genome assembly of Thiorhodococcus sp. AK35.</title>
        <authorList>
            <person name="Nupur N."/>
            <person name="Khatri I."/>
            <person name="Subramanian S."/>
            <person name="Pinnaka A."/>
        </authorList>
    </citation>
    <scope>NUCLEOTIDE SEQUENCE [LARGE SCALE GENOMIC DNA]</scope>
    <source>
        <strain evidence="8 9">AK35</strain>
    </source>
</reference>
<keyword evidence="5 7" id="KW-0975">Bacterial flagellum</keyword>
<name>W9VBC4_9GAMM</name>
<sequence>MFADPQTGGAHAPATYLTQLIGSLALIVLAILVLAWLLKRFSAGGMQGRQMIEVLAVKPLGMRERLMLVQVGEDQILLAMTPAGIRHVHTLSRPIEPLDPGVRSQPVALDFASLLRRFGGKEQ</sequence>
<evidence type="ECO:0000256" key="3">
    <source>
        <dbReference type="ARBA" id="ARBA00022989"/>
    </source>
</evidence>
<evidence type="ECO:0000256" key="6">
    <source>
        <dbReference type="ARBA" id="ARBA00037937"/>
    </source>
</evidence>
<keyword evidence="8" id="KW-0969">Cilium</keyword>
<feature type="transmembrane region" description="Helical" evidence="7">
    <location>
        <begin position="20"/>
        <end position="38"/>
    </location>
</feature>
<dbReference type="PATRIC" id="fig|1249627.3.peg.444"/>
<comment type="caution">
    <text evidence="8">The sequence shown here is derived from an EMBL/GenBank/DDBJ whole genome shotgun (WGS) entry which is preliminary data.</text>
</comment>
<dbReference type="Pfam" id="PF04347">
    <property type="entry name" value="FliO"/>
    <property type="match status" value="1"/>
</dbReference>
<gene>
    <name evidence="8" type="ORF">D779_2489</name>
</gene>
<keyword evidence="8" id="KW-0282">Flagellum</keyword>
<keyword evidence="3 7" id="KW-1133">Transmembrane helix</keyword>
<dbReference type="EMBL" id="AONC01000004">
    <property type="protein sequence ID" value="EXJ16878.1"/>
    <property type="molecule type" value="Genomic_DNA"/>
</dbReference>
<evidence type="ECO:0000313" key="9">
    <source>
        <dbReference type="Proteomes" id="UP000019460"/>
    </source>
</evidence>
<keyword evidence="4 7" id="KW-0472">Membrane</keyword>
<keyword evidence="1 7" id="KW-1003">Cell membrane</keyword>
<dbReference type="PANTHER" id="PTHR38766:SF1">
    <property type="entry name" value="FLAGELLAR PROTEIN FLIO"/>
    <property type="match status" value="1"/>
</dbReference>
<dbReference type="InterPro" id="IPR052205">
    <property type="entry name" value="FliO/MopB"/>
</dbReference>
<comment type="similarity">
    <text evidence="6 7">Belongs to the FliO/MopB family.</text>
</comment>
<dbReference type="GO" id="GO:0005886">
    <property type="term" value="C:plasma membrane"/>
    <property type="evidence" value="ECO:0007669"/>
    <property type="project" value="UniProtKB-SubCell"/>
</dbReference>
<dbReference type="STRING" id="1249627.D779_2489"/>
<dbReference type="AlphaFoldDB" id="W9VBC4"/>
<dbReference type="PANTHER" id="PTHR38766">
    <property type="entry name" value="FLAGELLAR PROTEIN FLIO"/>
    <property type="match status" value="1"/>
</dbReference>
<accession>W9VBC4</accession>
<organism evidence="8 9">
    <name type="scientific">Imhoffiella purpurea</name>
    <dbReference type="NCBI Taxonomy" id="1249627"/>
    <lineage>
        <taxon>Bacteria</taxon>
        <taxon>Pseudomonadati</taxon>
        <taxon>Pseudomonadota</taxon>
        <taxon>Gammaproteobacteria</taxon>
        <taxon>Chromatiales</taxon>
        <taxon>Chromatiaceae</taxon>
        <taxon>Imhoffiella</taxon>
    </lineage>
</organism>
<keyword evidence="9" id="KW-1185">Reference proteome</keyword>
<evidence type="ECO:0000256" key="7">
    <source>
        <dbReference type="RuleBase" id="RU362064"/>
    </source>
</evidence>
<evidence type="ECO:0000313" key="8">
    <source>
        <dbReference type="EMBL" id="EXJ16878.1"/>
    </source>
</evidence>
<dbReference type="Proteomes" id="UP000019460">
    <property type="component" value="Unassembled WGS sequence"/>
</dbReference>
<keyword evidence="8" id="KW-0966">Cell projection</keyword>
<keyword evidence="2 7" id="KW-0812">Transmembrane</keyword>
<evidence type="ECO:0000256" key="4">
    <source>
        <dbReference type="ARBA" id="ARBA00023136"/>
    </source>
</evidence>
<dbReference type="eggNOG" id="COG3190">
    <property type="taxonomic scope" value="Bacteria"/>
</dbReference>
<evidence type="ECO:0000256" key="5">
    <source>
        <dbReference type="ARBA" id="ARBA00023143"/>
    </source>
</evidence>
<dbReference type="NCBIfam" id="TIGR03500">
    <property type="entry name" value="FliO_TIGR"/>
    <property type="match status" value="1"/>
</dbReference>